<dbReference type="GO" id="GO:0005576">
    <property type="term" value="C:extracellular region"/>
    <property type="evidence" value="ECO:0007669"/>
    <property type="project" value="InterPro"/>
</dbReference>
<gene>
    <name evidence="5" type="ORF">H6P81_011295</name>
</gene>
<dbReference type="Gene3D" id="2.10.69.10">
    <property type="entry name" value="Cysteine Protease (Bromelain) Inhibitor, subunit H"/>
    <property type="match status" value="1"/>
</dbReference>
<protein>
    <recommendedName>
        <fullName evidence="4">Bowman-Birk serine protease inhibitors family domain-containing protein</fullName>
    </recommendedName>
</protein>
<dbReference type="PROSITE" id="PS00281">
    <property type="entry name" value="BOWMAN_BIRK"/>
    <property type="match status" value="1"/>
</dbReference>
<keyword evidence="1" id="KW-0646">Protease inhibitor</keyword>
<dbReference type="EMBL" id="JAINDJ010000004">
    <property type="protein sequence ID" value="KAG9451330.1"/>
    <property type="molecule type" value="Genomic_DNA"/>
</dbReference>
<dbReference type="InterPro" id="IPR000877">
    <property type="entry name" value="Prot_inh_BBI"/>
</dbReference>
<comment type="caution">
    <text evidence="5">The sequence shown here is derived from an EMBL/GenBank/DDBJ whole genome shotgun (WGS) entry which is preliminary data.</text>
</comment>
<name>A0AAV7ETA8_ARIFI</name>
<sequence length="120" mass="13002">MMSSFILTLVFAMALPSLLVVMASTSHHQPLLQVQGVVVGAIFSESSASRSSSDNTYCCERCVCDNPKPPLDCVCLDVKPSCHKTCKRCLCDDNVGRPPAHPKSCKCMDILSNCPPPCKR</sequence>
<dbReference type="SMART" id="SM00269">
    <property type="entry name" value="BowB"/>
    <property type="match status" value="1"/>
</dbReference>
<dbReference type="AlphaFoldDB" id="A0AAV7ETA8"/>
<keyword evidence="2" id="KW-1015">Disulfide bond</keyword>
<feature type="signal peptide" evidence="3">
    <location>
        <begin position="1"/>
        <end position="23"/>
    </location>
</feature>
<evidence type="ECO:0000256" key="2">
    <source>
        <dbReference type="ARBA" id="ARBA00023157"/>
    </source>
</evidence>
<evidence type="ECO:0000256" key="1">
    <source>
        <dbReference type="ARBA" id="ARBA00022690"/>
    </source>
</evidence>
<organism evidence="5 6">
    <name type="scientific">Aristolochia fimbriata</name>
    <name type="common">White veined hardy Dutchman's pipe vine</name>
    <dbReference type="NCBI Taxonomy" id="158543"/>
    <lineage>
        <taxon>Eukaryota</taxon>
        <taxon>Viridiplantae</taxon>
        <taxon>Streptophyta</taxon>
        <taxon>Embryophyta</taxon>
        <taxon>Tracheophyta</taxon>
        <taxon>Spermatophyta</taxon>
        <taxon>Magnoliopsida</taxon>
        <taxon>Magnoliidae</taxon>
        <taxon>Piperales</taxon>
        <taxon>Aristolochiaceae</taxon>
        <taxon>Aristolochia</taxon>
    </lineage>
</organism>
<evidence type="ECO:0000313" key="5">
    <source>
        <dbReference type="EMBL" id="KAG9451330.1"/>
    </source>
</evidence>
<keyword evidence="6" id="KW-1185">Reference proteome</keyword>
<evidence type="ECO:0000313" key="6">
    <source>
        <dbReference type="Proteomes" id="UP000825729"/>
    </source>
</evidence>
<evidence type="ECO:0000256" key="3">
    <source>
        <dbReference type="SAM" id="SignalP"/>
    </source>
</evidence>
<feature type="chain" id="PRO_5043507520" description="Bowman-Birk serine protease inhibitors family domain-containing protein" evidence="3">
    <location>
        <begin position="24"/>
        <end position="120"/>
    </location>
</feature>
<dbReference type="Proteomes" id="UP000825729">
    <property type="component" value="Unassembled WGS sequence"/>
</dbReference>
<dbReference type="SUPFAM" id="SSF57247">
    <property type="entry name" value="Bowman-Birk inhibitor, BBI"/>
    <property type="match status" value="1"/>
</dbReference>
<keyword evidence="3" id="KW-0732">Signal</keyword>
<reference evidence="5 6" key="1">
    <citation type="submission" date="2021-07" db="EMBL/GenBank/DDBJ databases">
        <title>The Aristolochia fimbriata genome: insights into angiosperm evolution, floral development and chemical biosynthesis.</title>
        <authorList>
            <person name="Jiao Y."/>
        </authorList>
    </citation>
    <scope>NUCLEOTIDE SEQUENCE [LARGE SCALE GENOMIC DNA]</scope>
    <source>
        <strain evidence="5">IBCAS-2021</strain>
        <tissue evidence="5">Leaf</tissue>
    </source>
</reference>
<dbReference type="InterPro" id="IPR035995">
    <property type="entry name" value="Bowman-Birk_prot_inh"/>
</dbReference>
<dbReference type="GO" id="GO:0004867">
    <property type="term" value="F:serine-type endopeptidase inhibitor activity"/>
    <property type="evidence" value="ECO:0007669"/>
    <property type="project" value="InterPro"/>
</dbReference>
<evidence type="ECO:0000259" key="4">
    <source>
        <dbReference type="PROSITE" id="PS00281"/>
    </source>
</evidence>
<accession>A0AAV7ETA8</accession>
<feature type="domain" description="Bowman-Birk serine protease inhibitors family" evidence="4">
    <location>
        <begin position="75"/>
        <end position="89"/>
    </location>
</feature>
<proteinExistence type="predicted"/>